<evidence type="ECO:0000313" key="1">
    <source>
        <dbReference type="EMBL" id="MFC5667315.1"/>
    </source>
</evidence>
<dbReference type="EMBL" id="JBHSOF010000054">
    <property type="protein sequence ID" value="MFC5667315.1"/>
    <property type="molecule type" value="Genomic_DNA"/>
</dbReference>
<dbReference type="Pfam" id="PF04673">
    <property type="entry name" value="Cyclase_polyket"/>
    <property type="match status" value="1"/>
</dbReference>
<dbReference type="InterPro" id="IPR038474">
    <property type="entry name" value="Polyketide_synth_cyclase_sf"/>
</dbReference>
<proteinExistence type="predicted"/>
<dbReference type="SUPFAM" id="SSF54909">
    <property type="entry name" value="Dimeric alpha+beta barrel"/>
    <property type="match status" value="1"/>
</dbReference>
<dbReference type="Gene3D" id="3.30.70.1090">
    <property type="entry name" value="Dimeric alpha+beta barrel"/>
    <property type="match status" value="1"/>
</dbReference>
<reference evidence="2" key="1">
    <citation type="journal article" date="2019" name="Int. J. Syst. Evol. Microbiol.">
        <title>The Global Catalogue of Microorganisms (GCM) 10K type strain sequencing project: providing services to taxonomists for standard genome sequencing and annotation.</title>
        <authorList>
            <consortium name="The Broad Institute Genomics Platform"/>
            <consortium name="The Broad Institute Genome Sequencing Center for Infectious Disease"/>
            <person name="Wu L."/>
            <person name="Ma J."/>
        </authorList>
    </citation>
    <scope>NUCLEOTIDE SEQUENCE [LARGE SCALE GENOMIC DNA]</scope>
    <source>
        <strain evidence="2">CGMCC 4.1437</strain>
    </source>
</reference>
<accession>A0ABW0XGS4</accession>
<dbReference type="Proteomes" id="UP001595975">
    <property type="component" value="Unassembled WGS sequence"/>
</dbReference>
<gene>
    <name evidence="1" type="ORF">ACFP3U_30645</name>
</gene>
<protein>
    <submittedName>
        <fullName evidence="1">TcmI family type II polyketide cyclase</fullName>
    </submittedName>
</protein>
<name>A0ABW0XGS4_9ACTN</name>
<sequence>MHRTLIIARMLPGAEDEVARVFGESDETELPRLAGVTHRSLYRLGDAYVHLLETEDPGAAAVDAARRHPEFARVSERLLPFISPYLATWRSPQDAVAQCFYTWESGTEGR</sequence>
<dbReference type="RefSeq" id="WP_380228990.1">
    <property type="nucleotide sequence ID" value="NZ_JBHSOF010000054.1"/>
</dbReference>
<dbReference type="InterPro" id="IPR006765">
    <property type="entry name" value="Polyketide_synth_cyclase"/>
</dbReference>
<comment type="caution">
    <text evidence="1">The sequence shown here is derived from an EMBL/GenBank/DDBJ whole genome shotgun (WGS) entry which is preliminary data.</text>
</comment>
<dbReference type="InterPro" id="IPR011008">
    <property type="entry name" value="Dimeric_a/b-barrel"/>
</dbReference>
<keyword evidence="2" id="KW-1185">Reference proteome</keyword>
<evidence type="ECO:0000313" key="2">
    <source>
        <dbReference type="Proteomes" id="UP001595975"/>
    </source>
</evidence>
<organism evidence="1 2">
    <name type="scientific">Kitasatospora misakiensis</name>
    <dbReference type="NCBI Taxonomy" id="67330"/>
    <lineage>
        <taxon>Bacteria</taxon>
        <taxon>Bacillati</taxon>
        <taxon>Actinomycetota</taxon>
        <taxon>Actinomycetes</taxon>
        <taxon>Kitasatosporales</taxon>
        <taxon>Streptomycetaceae</taxon>
        <taxon>Kitasatospora</taxon>
    </lineage>
</organism>